<organism evidence="2 4">
    <name type="scientific">Pristionchus mayeri</name>
    <dbReference type="NCBI Taxonomy" id="1317129"/>
    <lineage>
        <taxon>Eukaryota</taxon>
        <taxon>Metazoa</taxon>
        <taxon>Ecdysozoa</taxon>
        <taxon>Nematoda</taxon>
        <taxon>Chromadorea</taxon>
        <taxon>Rhabditida</taxon>
        <taxon>Rhabditina</taxon>
        <taxon>Diplogasteromorpha</taxon>
        <taxon>Diplogasteroidea</taxon>
        <taxon>Neodiplogasteridae</taxon>
        <taxon>Pristionchus</taxon>
    </lineage>
</organism>
<dbReference type="AlphaFoldDB" id="A0AAN5CTW7"/>
<reference evidence="2" key="2">
    <citation type="submission" date="2023-06" db="EMBL/GenBank/DDBJ databases">
        <title>Genome assembly of Pristionchus species.</title>
        <authorList>
            <person name="Yoshida K."/>
            <person name="Sommer R.J."/>
        </authorList>
    </citation>
    <scope>NUCLEOTIDE SEQUENCE</scope>
    <source>
        <strain evidence="2">RS5460</strain>
    </source>
</reference>
<feature type="compositionally biased region" description="Basic and acidic residues" evidence="1">
    <location>
        <begin position="20"/>
        <end position="29"/>
    </location>
</feature>
<dbReference type="PANTHER" id="PTHR31751">
    <property type="entry name" value="SI:CH211-108C17.2-RELATED-RELATED"/>
    <property type="match status" value="1"/>
</dbReference>
<feature type="region of interest" description="Disordered" evidence="1">
    <location>
        <begin position="1"/>
        <end position="60"/>
    </location>
</feature>
<reference evidence="4" key="1">
    <citation type="submission" date="2022-10" db="EMBL/GenBank/DDBJ databases">
        <title>Genome assembly of Pristionchus species.</title>
        <authorList>
            <person name="Yoshida K."/>
            <person name="Sommer R.J."/>
        </authorList>
    </citation>
    <scope>NUCLEOTIDE SEQUENCE [LARGE SCALE GENOMIC DNA]</scope>
    <source>
        <strain evidence="3 4">RS5460</strain>
    </source>
</reference>
<proteinExistence type="predicted"/>
<evidence type="ECO:0000256" key="1">
    <source>
        <dbReference type="SAM" id="MobiDB-lite"/>
    </source>
</evidence>
<dbReference type="PANTHER" id="PTHR31751:SF42">
    <property type="entry name" value="PROTEIN CBG10204"/>
    <property type="match status" value="1"/>
</dbReference>
<comment type="caution">
    <text evidence="2">The sequence shown here is derived from an EMBL/GenBank/DDBJ whole genome shotgun (WGS) entry which is preliminary data.</text>
</comment>
<feature type="compositionally biased region" description="Acidic residues" evidence="1">
    <location>
        <begin position="1"/>
        <end position="10"/>
    </location>
</feature>
<protein>
    <submittedName>
        <fullName evidence="2">Uncharacterized protein</fullName>
    </submittedName>
</protein>
<evidence type="ECO:0000313" key="2">
    <source>
        <dbReference type="EMBL" id="GMR50450.1"/>
    </source>
</evidence>
<dbReference type="EMBL" id="BTRK01000004">
    <property type="protein sequence ID" value="GMR50450.1"/>
    <property type="molecule type" value="Genomic_DNA"/>
</dbReference>
<gene>
    <name evidence="2" type="ORF">PMAYCL1PPCAC_20645</name>
    <name evidence="3" type="ORF">PMAYCL1PPCAC_27356</name>
</gene>
<dbReference type="EMBL" id="BTRK01000006">
    <property type="protein sequence ID" value="GMR57161.1"/>
    <property type="molecule type" value="Genomic_DNA"/>
</dbReference>
<evidence type="ECO:0000313" key="4">
    <source>
        <dbReference type="Proteomes" id="UP001328107"/>
    </source>
</evidence>
<accession>A0AAN5CTW7</accession>
<sequence>PPDSDDDPDDVGSWNQMDEVIPKRFKSDRSTATMATIQSQHSEYRYSQDSNQGEEDEEMEEEEEIVKELGRYAVIEDACLKRLLKRCEECGEVLDQSLIDMRREGSAWVVTYHCLNHKCNAVVTIETQQKVGKGRGQVFSFNHSLAIAAFITGTPTPRLCDLGFLLKLDLPSDRIMRKTVREIGSVSIERVYDSWQEMAREIAVDASLGNGLEVSIDGQFDAPGHTATNNKNTVIDCQTKLAIASAVLHKGLPGIDGVSCRMESVGTHQALVELIDNGIEIRRRVGDQNMMVNKILREDPKTANIEMTLDWWHVQKSLRKEWWQMVKANPALAPFYRMFFNHLFHVHKTYPKKEDRPRALEVVQSFVMHILGKHKWAKSDEFKLITKCEHGKLKRMKRGEKRLTLKAGSKELETVREMLFAPKFVKAFLSAASLIDTSINESFHSLSLIAPHYYSLKTKVSILHYNSLAFDDILGTRGEIGNALVSRKGRLVAAIKRKRGKGTHCWRDEIMEESLRVRDELSEQRVMRRMGVPRDDVYDELISWWEEKE</sequence>
<feature type="compositionally biased region" description="Polar residues" evidence="1">
    <location>
        <begin position="30"/>
        <end position="51"/>
    </location>
</feature>
<dbReference type="Proteomes" id="UP001328107">
    <property type="component" value="Unassembled WGS sequence"/>
</dbReference>
<evidence type="ECO:0000313" key="3">
    <source>
        <dbReference type="EMBL" id="GMR57161.1"/>
    </source>
</evidence>
<feature type="non-terminal residue" evidence="2">
    <location>
        <position position="1"/>
    </location>
</feature>
<feature type="non-terminal residue" evidence="2">
    <location>
        <position position="549"/>
    </location>
</feature>
<keyword evidence="4" id="KW-1185">Reference proteome</keyword>
<name>A0AAN5CTW7_9BILA</name>